<evidence type="ECO:0000256" key="3">
    <source>
        <dbReference type="ARBA" id="ARBA00023163"/>
    </source>
</evidence>
<evidence type="ECO:0000313" key="7">
    <source>
        <dbReference type="Proteomes" id="UP001596058"/>
    </source>
</evidence>
<name>A0ABW1D0K4_9ACTN</name>
<organism evidence="6 7">
    <name type="scientific">Nonomuraea insulae</name>
    <dbReference type="NCBI Taxonomy" id="1616787"/>
    <lineage>
        <taxon>Bacteria</taxon>
        <taxon>Bacillati</taxon>
        <taxon>Actinomycetota</taxon>
        <taxon>Actinomycetes</taxon>
        <taxon>Streptosporangiales</taxon>
        <taxon>Streptosporangiaceae</taxon>
        <taxon>Nonomuraea</taxon>
    </lineage>
</organism>
<reference evidence="7" key="1">
    <citation type="journal article" date="2019" name="Int. J. Syst. Evol. Microbiol.">
        <title>The Global Catalogue of Microorganisms (GCM) 10K type strain sequencing project: providing services to taxonomists for standard genome sequencing and annotation.</title>
        <authorList>
            <consortium name="The Broad Institute Genomics Platform"/>
            <consortium name="The Broad Institute Genome Sequencing Center for Infectious Disease"/>
            <person name="Wu L."/>
            <person name="Ma J."/>
        </authorList>
    </citation>
    <scope>NUCLEOTIDE SEQUENCE [LARGE SCALE GENOMIC DNA]</scope>
    <source>
        <strain evidence="7">CCUG 53903</strain>
    </source>
</reference>
<dbReference type="EMBL" id="JBHSPA010000055">
    <property type="protein sequence ID" value="MFC5830601.1"/>
    <property type="molecule type" value="Genomic_DNA"/>
</dbReference>
<keyword evidence="3" id="KW-0804">Transcription</keyword>
<dbReference type="CDD" id="cd07377">
    <property type="entry name" value="WHTH_GntR"/>
    <property type="match status" value="1"/>
</dbReference>
<evidence type="ECO:0000256" key="2">
    <source>
        <dbReference type="ARBA" id="ARBA00023125"/>
    </source>
</evidence>
<dbReference type="SUPFAM" id="SSF46785">
    <property type="entry name" value="Winged helix' DNA-binding domain"/>
    <property type="match status" value="1"/>
</dbReference>
<protein>
    <submittedName>
        <fullName evidence="6">FadR/GntR family transcriptional regulator</fullName>
    </submittedName>
</protein>
<keyword evidence="7" id="KW-1185">Reference proteome</keyword>
<accession>A0ABW1D0K4</accession>
<keyword evidence="2" id="KW-0238">DNA-binding</keyword>
<feature type="domain" description="HTH gntR-type" evidence="5">
    <location>
        <begin position="1"/>
        <end position="50"/>
    </location>
</feature>
<dbReference type="PRINTS" id="PR00035">
    <property type="entry name" value="HTHGNTR"/>
</dbReference>
<evidence type="ECO:0000256" key="1">
    <source>
        <dbReference type="ARBA" id="ARBA00023015"/>
    </source>
</evidence>
<comment type="caution">
    <text evidence="6">The sequence shown here is derived from an EMBL/GenBank/DDBJ whole genome shotgun (WGS) entry which is preliminary data.</text>
</comment>
<gene>
    <name evidence="6" type="ORF">ACFPZ3_42675</name>
</gene>
<dbReference type="RefSeq" id="WP_379520077.1">
    <property type="nucleotide sequence ID" value="NZ_JBHSPA010000055.1"/>
</dbReference>
<dbReference type="PROSITE" id="PS50949">
    <property type="entry name" value="HTH_GNTR"/>
    <property type="match status" value="1"/>
</dbReference>
<feature type="region of interest" description="Disordered" evidence="4">
    <location>
        <begin position="118"/>
        <end position="149"/>
    </location>
</feature>
<dbReference type="InterPro" id="IPR050679">
    <property type="entry name" value="Bact_HTH_transcr_reg"/>
</dbReference>
<dbReference type="SMART" id="SM00345">
    <property type="entry name" value="HTH_GNTR"/>
    <property type="match status" value="1"/>
</dbReference>
<dbReference type="InterPro" id="IPR000524">
    <property type="entry name" value="Tscrpt_reg_HTH_GntR"/>
</dbReference>
<dbReference type="Pfam" id="PF00392">
    <property type="entry name" value="GntR"/>
    <property type="match status" value="1"/>
</dbReference>
<dbReference type="Gene3D" id="1.10.10.10">
    <property type="entry name" value="Winged helix-like DNA-binding domain superfamily/Winged helix DNA-binding domain"/>
    <property type="match status" value="1"/>
</dbReference>
<dbReference type="PANTHER" id="PTHR44846:SF17">
    <property type="entry name" value="GNTR-FAMILY TRANSCRIPTIONAL REGULATOR"/>
    <property type="match status" value="1"/>
</dbReference>
<dbReference type="PANTHER" id="PTHR44846">
    <property type="entry name" value="MANNOSYL-D-GLYCERATE TRANSPORT/METABOLISM SYSTEM REPRESSOR MNGR-RELATED"/>
    <property type="match status" value="1"/>
</dbReference>
<dbReference type="InterPro" id="IPR036390">
    <property type="entry name" value="WH_DNA-bd_sf"/>
</dbReference>
<sequence>MSSGERLPAETALAERFKVSLPTIRQAVGVLRAQGVVESKHGIGTFVRQDHRLERRSRCRYSRARSDGKLLTCGTTSWLRGRSKCRPPSPRPWESRKALRSSRAVACCTTRTPIPLRRWGELPPGRHRPRQGFRTEGHELSGQPVRHAM</sequence>
<dbReference type="Proteomes" id="UP001596058">
    <property type="component" value="Unassembled WGS sequence"/>
</dbReference>
<evidence type="ECO:0000313" key="6">
    <source>
        <dbReference type="EMBL" id="MFC5830601.1"/>
    </source>
</evidence>
<evidence type="ECO:0000259" key="5">
    <source>
        <dbReference type="PROSITE" id="PS50949"/>
    </source>
</evidence>
<proteinExistence type="predicted"/>
<evidence type="ECO:0000256" key="4">
    <source>
        <dbReference type="SAM" id="MobiDB-lite"/>
    </source>
</evidence>
<keyword evidence="1" id="KW-0805">Transcription regulation</keyword>
<dbReference type="InterPro" id="IPR036388">
    <property type="entry name" value="WH-like_DNA-bd_sf"/>
</dbReference>